<sequence length="202" mass="21231">MAKQLGEWEVFACFSADGTRVASKGTGHGKPAPTQKKARKAAKQPPETTKPRSKKPRLLEQRLAREEGARCKVADASGSSRDSTGADHSQALPGSTRCVPTPPGVGERAEDQETSEDVADDSSVLPVAAAEVVAMEVSQEEEETIANRQGASPSVAPGLVPGLHEAMPALATEERTAHRLADSLPRRSAALPPRRGATAPTR</sequence>
<protein>
    <submittedName>
        <fullName evidence="1">Uncharacterized protein</fullName>
    </submittedName>
</protein>
<comment type="caution">
    <text evidence="1">The sequence shown here is derived from an EMBL/GenBank/DDBJ whole genome shotgun (WGS) entry which is preliminary data.</text>
</comment>
<accession>A0ACB8GC24</accession>
<proteinExistence type="predicted"/>
<evidence type="ECO:0000313" key="2">
    <source>
        <dbReference type="Proteomes" id="UP000827872"/>
    </source>
</evidence>
<gene>
    <name evidence="1" type="ORF">K3G42_025596</name>
</gene>
<reference evidence="1" key="1">
    <citation type="submission" date="2021-08" db="EMBL/GenBank/DDBJ databases">
        <title>The first chromosome-level gecko genome reveals the dynamic sex chromosomes of Neotropical dwarf geckos (Sphaerodactylidae: Sphaerodactylus).</title>
        <authorList>
            <person name="Pinto B.J."/>
            <person name="Keating S.E."/>
            <person name="Gamble T."/>
        </authorList>
    </citation>
    <scope>NUCLEOTIDE SEQUENCE</scope>
    <source>
        <strain evidence="1">TG3544</strain>
    </source>
</reference>
<dbReference type="Proteomes" id="UP000827872">
    <property type="component" value="Linkage Group LG01"/>
</dbReference>
<dbReference type="EMBL" id="CM037614">
    <property type="protein sequence ID" value="KAH8017035.1"/>
    <property type="molecule type" value="Genomic_DNA"/>
</dbReference>
<organism evidence="1 2">
    <name type="scientific">Sphaerodactylus townsendi</name>
    <dbReference type="NCBI Taxonomy" id="933632"/>
    <lineage>
        <taxon>Eukaryota</taxon>
        <taxon>Metazoa</taxon>
        <taxon>Chordata</taxon>
        <taxon>Craniata</taxon>
        <taxon>Vertebrata</taxon>
        <taxon>Euteleostomi</taxon>
        <taxon>Lepidosauria</taxon>
        <taxon>Squamata</taxon>
        <taxon>Bifurcata</taxon>
        <taxon>Gekkota</taxon>
        <taxon>Sphaerodactylidae</taxon>
        <taxon>Sphaerodactylus</taxon>
    </lineage>
</organism>
<evidence type="ECO:0000313" key="1">
    <source>
        <dbReference type="EMBL" id="KAH8017035.1"/>
    </source>
</evidence>
<keyword evidence="2" id="KW-1185">Reference proteome</keyword>
<name>A0ACB8GC24_9SAUR</name>